<dbReference type="GO" id="GO:0003950">
    <property type="term" value="F:NAD+ poly-ADP-ribosyltransferase activity"/>
    <property type="evidence" value="ECO:0007669"/>
    <property type="project" value="UniProtKB-UniRule"/>
</dbReference>
<evidence type="ECO:0000313" key="3">
    <source>
        <dbReference type="EMBL" id="CAE7488322.1"/>
    </source>
</evidence>
<organism evidence="3 4">
    <name type="scientific">Symbiodinium pilosum</name>
    <name type="common">Dinoflagellate</name>
    <dbReference type="NCBI Taxonomy" id="2952"/>
    <lineage>
        <taxon>Eukaryota</taxon>
        <taxon>Sar</taxon>
        <taxon>Alveolata</taxon>
        <taxon>Dinophyceae</taxon>
        <taxon>Suessiales</taxon>
        <taxon>Symbiodiniaceae</taxon>
        <taxon>Symbiodinium</taxon>
    </lineage>
</organism>
<evidence type="ECO:0000259" key="2">
    <source>
        <dbReference type="PROSITE" id="PS51059"/>
    </source>
</evidence>
<keyword evidence="1" id="KW-0808">Transferase</keyword>
<evidence type="ECO:0000256" key="1">
    <source>
        <dbReference type="RuleBase" id="RU362114"/>
    </source>
</evidence>
<dbReference type="Proteomes" id="UP000649617">
    <property type="component" value="Unassembled WGS sequence"/>
</dbReference>
<dbReference type="PROSITE" id="PS51059">
    <property type="entry name" value="PARP_CATALYTIC"/>
    <property type="match status" value="2"/>
</dbReference>
<reference evidence="3" key="1">
    <citation type="submission" date="2021-02" db="EMBL/GenBank/DDBJ databases">
        <authorList>
            <person name="Dougan E. K."/>
            <person name="Rhodes N."/>
            <person name="Thang M."/>
            <person name="Chan C."/>
        </authorList>
    </citation>
    <scope>NUCLEOTIDE SEQUENCE</scope>
</reference>
<dbReference type="SUPFAM" id="SSF56399">
    <property type="entry name" value="ADP-ribosylation"/>
    <property type="match status" value="2"/>
</dbReference>
<dbReference type="InterPro" id="IPR051712">
    <property type="entry name" value="ARTD-AVP"/>
</dbReference>
<dbReference type="GO" id="GO:1990404">
    <property type="term" value="F:NAD+-protein mono-ADP-ribosyltransferase activity"/>
    <property type="evidence" value="ECO:0007669"/>
    <property type="project" value="TreeGrafter"/>
</dbReference>
<feature type="domain" description="PARP catalytic" evidence="2">
    <location>
        <begin position="1"/>
        <end position="203"/>
    </location>
</feature>
<dbReference type="Pfam" id="PF00644">
    <property type="entry name" value="PARP"/>
    <property type="match status" value="2"/>
</dbReference>
<keyword evidence="1" id="KW-0328">Glycosyltransferase</keyword>
<dbReference type="GO" id="GO:0005634">
    <property type="term" value="C:nucleus"/>
    <property type="evidence" value="ECO:0007669"/>
    <property type="project" value="TreeGrafter"/>
</dbReference>
<evidence type="ECO:0000313" key="4">
    <source>
        <dbReference type="Proteomes" id="UP000649617"/>
    </source>
</evidence>
<keyword evidence="4" id="KW-1185">Reference proteome</keyword>
<gene>
    <name evidence="3" type="primary">Tnks</name>
    <name evidence="3" type="ORF">SPIL2461_LOCUS12555</name>
</gene>
<dbReference type="InterPro" id="IPR012317">
    <property type="entry name" value="Poly(ADP-ribose)pol_cat_dom"/>
</dbReference>
<keyword evidence="1" id="KW-0520">NAD</keyword>
<protein>
    <recommendedName>
        <fullName evidence="1">Poly [ADP-ribose] polymerase</fullName>
        <shortName evidence="1">PARP</shortName>
        <ecNumber evidence="1">2.4.2.-</ecNumber>
    </recommendedName>
</protein>
<dbReference type="EMBL" id="CAJNIZ010026002">
    <property type="protein sequence ID" value="CAE7488322.1"/>
    <property type="molecule type" value="Genomic_DNA"/>
</dbReference>
<dbReference type="EC" id="2.4.2.-" evidence="1"/>
<dbReference type="AlphaFoldDB" id="A0A812SMK3"/>
<name>A0A812SMK3_SYMPI</name>
<feature type="domain" description="PARP catalytic" evidence="2">
    <location>
        <begin position="218"/>
        <end position="469"/>
    </location>
</feature>
<proteinExistence type="predicted"/>
<comment type="caution">
    <text evidence="3">The sequence shown here is derived from an EMBL/GenBank/DDBJ whole genome shotgun (WGS) entry which is preliminary data.</text>
</comment>
<sequence>MPQSFKVRRVVRVEDSEMWGRYVDKREAIARRRAAEMPIEQLKPPAVSNEVADKHRQTFEPLDLELNEMYLWHGTNVRKALSIAQSDFRIDLAGSSTGTMYGLGAYFAEHCTKADEYASDEPGGYYDGVFSLLLCRVCLGKFYYTQVRDTEAGSHVRTGAFDSTVGDRLTKADTFREFVLYDADAIYPEYVVLYTRVYASDAPETVERLTKDLYHLQLPVYWANCHKDPVHQPFHEQFLVARYTVTLLQELATACFKGTGTIEVTRAKRIENSQVWQKYVQRKRALVKEIQKRPGIKFQTARDLDNTNGEILTFSFLSNRDSTEECVSITNLEEPLNEHLLWHGTSKEAAEKIAESDFKIPVGKDMKHAARFGNGAYLAEDLEKSLTYAEPTNDGTRVVLLCRTLCGDFYYTERHTEINAAQLRDAQAKHSVLANPERKGPREFIVPTSDQVYPEFILELDVKDWVPPPPAPAAGNSCFLFIMLGVAWDS</sequence>
<dbReference type="OrthoDB" id="411019at2759"/>
<dbReference type="Gene3D" id="3.90.228.10">
    <property type="match status" value="2"/>
</dbReference>
<dbReference type="PANTHER" id="PTHR45740:SF2">
    <property type="entry name" value="POLY [ADP-RIBOSE] POLYMERASE"/>
    <property type="match status" value="1"/>
</dbReference>
<dbReference type="PANTHER" id="PTHR45740">
    <property type="entry name" value="POLY [ADP-RIBOSE] POLYMERASE"/>
    <property type="match status" value="1"/>
</dbReference>
<accession>A0A812SMK3</accession>